<comment type="caution">
    <text evidence="4">The sequence shown here is derived from an EMBL/GenBank/DDBJ whole genome shotgun (WGS) entry which is preliminary data.</text>
</comment>
<evidence type="ECO:0008006" key="5">
    <source>
        <dbReference type="Google" id="ProtNLM"/>
    </source>
</evidence>
<protein>
    <recommendedName>
        <fullName evidence="5">DNA adenine methylase</fullName>
    </recommendedName>
</protein>
<dbReference type="GO" id="GO:0009007">
    <property type="term" value="F:site-specific DNA-methyltransferase (adenine-specific) activity"/>
    <property type="evidence" value="ECO:0007669"/>
    <property type="project" value="UniProtKB-EC"/>
</dbReference>
<dbReference type="EMBL" id="LAZR01034522">
    <property type="protein sequence ID" value="KKL45072.1"/>
    <property type="molecule type" value="Genomic_DNA"/>
</dbReference>
<dbReference type="GO" id="GO:1904047">
    <property type="term" value="F:S-adenosyl-L-methionine binding"/>
    <property type="evidence" value="ECO:0007669"/>
    <property type="project" value="TreeGrafter"/>
</dbReference>
<accession>A0A0F9F1W9</accession>
<proteinExistence type="predicted"/>
<keyword evidence="2" id="KW-0808">Transferase</keyword>
<reference evidence="4" key="1">
    <citation type="journal article" date="2015" name="Nature">
        <title>Complex archaea that bridge the gap between prokaryotes and eukaryotes.</title>
        <authorList>
            <person name="Spang A."/>
            <person name="Saw J.H."/>
            <person name="Jorgensen S.L."/>
            <person name="Zaremba-Niedzwiedzka K."/>
            <person name="Martijn J."/>
            <person name="Lind A.E."/>
            <person name="van Eijk R."/>
            <person name="Schleper C."/>
            <person name="Guy L."/>
            <person name="Ettema T.J."/>
        </authorList>
    </citation>
    <scope>NUCLEOTIDE SEQUENCE</scope>
</reference>
<keyword evidence="3" id="KW-0949">S-adenosyl-L-methionine</keyword>
<dbReference type="GO" id="GO:0009307">
    <property type="term" value="P:DNA restriction-modification system"/>
    <property type="evidence" value="ECO:0007669"/>
    <property type="project" value="InterPro"/>
</dbReference>
<evidence type="ECO:0000256" key="2">
    <source>
        <dbReference type="ARBA" id="ARBA00022679"/>
    </source>
</evidence>
<dbReference type="Pfam" id="PF02086">
    <property type="entry name" value="MethyltransfD12"/>
    <property type="match status" value="1"/>
</dbReference>
<dbReference type="AlphaFoldDB" id="A0A0F9F1W9"/>
<dbReference type="PRINTS" id="PR00505">
    <property type="entry name" value="D12N6MTFRASE"/>
</dbReference>
<dbReference type="GO" id="GO:0043565">
    <property type="term" value="F:sequence-specific DNA binding"/>
    <property type="evidence" value="ECO:0007669"/>
    <property type="project" value="TreeGrafter"/>
</dbReference>
<keyword evidence="1" id="KW-0489">Methyltransferase</keyword>
<gene>
    <name evidence="4" type="ORF">LCGC14_2359360</name>
</gene>
<organism evidence="4">
    <name type="scientific">marine sediment metagenome</name>
    <dbReference type="NCBI Taxonomy" id="412755"/>
    <lineage>
        <taxon>unclassified sequences</taxon>
        <taxon>metagenomes</taxon>
        <taxon>ecological metagenomes</taxon>
    </lineage>
</organism>
<feature type="non-terminal residue" evidence="4">
    <location>
        <position position="62"/>
    </location>
</feature>
<dbReference type="SUPFAM" id="SSF53335">
    <property type="entry name" value="S-adenosyl-L-methionine-dependent methyltransferases"/>
    <property type="match status" value="1"/>
</dbReference>
<sequence>MKPLIKWAGGKSGEIKHIEKIIPKFDRYIEPFFGGGAVFFDLEPKEAVINDVSGELMTFYKL</sequence>
<dbReference type="PANTHER" id="PTHR30481">
    <property type="entry name" value="DNA ADENINE METHYLASE"/>
    <property type="match status" value="1"/>
</dbReference>
<dbReference type="Gene3D" id="3.40.50.150">
    <property type="entry name" value="Vaccinia Virus protein VP39"/>
    <property type="match status" value="1"/>
</dbReference>
<dbReference type="GO" id="GO:0006298">
    <property type="term" value="P:mismatch repair"/>
    <property type="evidence" value="ECO:0007669"/>
    <property type="project" value="TreeGrafter"/>
</dbReference>
<dbReference type="InterPro" id="IPR029063">
    <property type="entry name" value="SAM-dependent_MTases_sf"/>
</dbReference>
<dbReference type="PANTHER" id="PTHR30481:SF3">
    <property type="entry name" value="DNA ADENINE METHYLASE"/>
    <property type="match status" value="1"/>
</dbReference>
<evidence type="ECO:0000313" key="4">
    <source>
        <dbReference type="EMBL" id="KKL45072.1"/>
    </source>
</evidence>
<dbReference type="GO" id="GO:0032259">
    <property type="term" value="P:methylation"/>
    <property type="evidence" value="ECO:0007669"/>
    <property type="project" value="UniProtKB-KW"/>
</dbReference>
<dbReference type="InterPro" id="IPR012327">
    <property type="entry name" value="MeTrfase_D12"/>
</dbReference>
<evidence type="ECO:0000256" key="1">
    <source>
        <dbReference type="ARBA" id="ARBA00022603"/>
    </source>
</evidence>
<evidence type="ECO:0000256" key="3">
    <source>
        <dbReference type="ARBA" id="ARBA00022691"/>
    </source>
</evidence>
<name>A0A0F9F1W9_9ZZZZ</name>